<dbReference type="Proteomes" id="UP000822688">
    <property type="component" value="Chromosome V"/>
</dbReference>
<feature type="region of interest" description="Disordered" evidence="1">
    <location>
        <begin position="1"/>
        <end position="72"/>
    </location>
</feature>
<evidence type="ECO:0000313" key="3">
    <source>
        <dbReference type="Proteomes" id="UP000822688"/>
    </source>
</evidence>
<organism evidence="2 3">
    <name type="scientific">Ceratodon purpureus</name>
    <name type="common">Fire moss</name>
    <name type="synonym">Dicranum purpureum</name>
    <dbReference type="NCBI Taxonomy" id="3225"/>
    <lineage>
        <taxon>Eukaryota</taxon>
        <taxon>Viridiplantae</taxon>
        <taxon>Streptophyta</taxon>
        <taxon>Embryophyta</taxon>
        <taxon>Bryophyta</taxon>
        <taxon>Bryophytina</taxon>
        <taxon>Bryopsida</taxon>
        <taxon>Dicranidae</taxon>
        <taxon>Pseudoditrichales</taxon>
        <taxon>Ditrichaceae</taxon>
        <taxon>Ceratodon</taxon>
    </lineage>
</organism>
<proteinExistence type="predicted"/>
<gene>
    <name evidence="2" type="ORF">KC19_VG115400</name>
</gene>
<protein>
    <submittedName>
        <fullName evidence="2">Uncharacterized protein</fullName>
    </submittedName>
</protein>
<feature type="region of interest" description="Disordered" evidence="1">
    <location>
        <begin position="120"/>
        <end position="153"/>
    </location>
</feature>
<evidence type="ECO:0000256" key="1">
    <source>
        <dbReference type="SAM" id="MobiDB-lite"/>
    </source>
</evidence>
<sequence>MQNSGHEGSLPYSLPPTHVRPEMMPRTSQPATNHDPISGTAAIITGIPNPISPPPIAVRDAEPNPPPPIHRCEHLARNQASDLSPPSWASGETVPMTPSTLLQNFKNRMPIGTAISTDVSASMGTTSNEQSSRPSSFATPCSNIRRQDLRDSLSTPLQRQANCIADMHSAPDGVTTRGMTTVADRTTEKRPPRMRFELTLSPRITNHALAANSLCYILHLTCGKTIVAEGRAGGSWKCPSGKYETFCTEGQQMVHVHKIFVPNLPLLHVEDRHHLRTLDEALVKPSGSSVYVKWDTRLLWKRNKIPRAPPSAAEDV</sequence>
<feature type="compositionally biased region" description="Polar residues" evidence="1">
    <location>
        <begin position="120"/>
        <end position="144"/>
    </location>
</feature>
<reference evidence="2" key="1">
    <citation type="submission" date="2020-06" db="EMBL/GenBank/DDBJ databases">
        <title>WGS assembly of Ceratodon purpureus strain R40.</title>
        <authorList>
            <person name="Carey S.B."/>
            <person name="Jenkins J."/>
            <person name="Shu S."/>
            <person name="Lovell J.T."/>
            <person name="Sreedasyam A."/>
            <person name="Maumus F."/>
            <person name="Tiley G.P."/>
            <person name="Fernandez-Pozo N."/>
            <person name="Barry K."/>
            <person name="Chen C."/>
            <person name="Wang M."/>
            <person name="Lipzen A."/>
            <person name="Daum C."/>
            <person name="Saski C.A."/>
            <person name="Payton A.C."/>
            <person name="Mcbreen J.C."/>
            <person name="Conrad R.E."/>
            <person name="Kollar L.M."/>
            <person name="Olsson S."/>
            <person name="Huttunen S."/>
            <person name="Landis J.B."/>
            <person name="Wickett N.J."/>
            <person name="Johnson M.G."/>
            <person name="Rensing S.A."/>
            <person name="Grimwood J."/>
            <person name="Schmutz J."/>
            <person name="Mcdaniel S.F."/>
        </authorList>
    </citation>
    <scope>NUCLEOTIDE SEQUENCE</scope>
    <source>
        <strain evidence="2">R40</strain>
    </source>
</reference>
<comment type="caution">
    <text evidence="2">The sequence shown here is derived from an EMBL/GenBank/DDBJ whole genome shotgun (WGS) entry which is preliminary data.</text>
</comment>
<accession>A0A8T0HQ07</accession>
<keyword evidence="3" id="KW-1185">Reference proteome</keyword>
<evidence type="ECO:0000313" key="2">
    <source>
        <dbReference type="EMBL" id="KAG0572668.1"/>
    </source>
</evidence>
<dbReference type="EMBL" id="CM026426">
    <property type="protein sequence ID" value="KAG0572668.1"/>
    <property type="molecule type" value="Genomic_DNA"/>
</dbReference>
<name>A0A8T0HQ07_CERPU</name>
<dbReference type="AlphaFoldDB" id="A0A8T0HQ07"/>